<accession>A0A1D1YVK0</accession>
<protein>
    <submittedName>
        <fullName evidence="2">UPF0182 protein AAur_2732</fullName>
    </submittedName>
</protein>
<keyword evidence="1" id="KW-1133">Transmembrane helix</keyword>
<feature type="non-terminal residue" evidence="2">
    <location>
        <position position="1"/>
    </location>
</feature>
<feature type="transmembrane region" description="Helical" evidence="1">
    <location>
        <begin position="140"/>
        <end position="158"/>
    </location>
</feature>
<name>A0A1D1YVK0_9ARAE</name>
<keyword evidence="1" id="KW-0472">Membrane</keyword>
<evidence type="ECO:0000256" key="1">
    <source>
        <dbReference type="SAM" id="Phobius"/>
    </source>
</evidence>
<sequence length="171" mass="18360">RRAASRCPSSVSGQGRFPLRLPALAKPSEAVFLSGPELTREPVLTFAAFSAFSYSLAAAAGVGGHLCARQPVASSRRILAGNCRNIYASIGCYASLVLGGSGLWLLRAVSVHKKGWRWGGREASGGDPSGSLLRFLSSKFQSFSLFFVFFIPLFYRGVVFRSTHPPTHPPL</sequence>
<reference evidence="2" key="1">
    <citation type="submission" date="2015-07" db="EMBL/GenBank/DDBJ databases">
        <title>Transcriptome Assembly of Anthurium amnicola.</title>
        <authorList>
            <person name="Suzuki J."/>
        </authorList>
    </citation>
    <scope>NUCLEOTIDE SEQUENCE</scope>
</reference>
<evidence type="ECO:0000313" key="2">
    <source>
        <dbReference type="EMBL" id="JAT58693.1"/>
    </source>
</evidence>
<proteinExistence type="predicted"/>
<gene>
    <name evidence="2" type="primary">AAur_2732</name>
    <name evidence="2" type="ORF">g.10460</name>
</gene>
<keyword evidence="1" id="KW-0812">Transmembrane</keyword>
<dbReference type="EMBL" id="GDJX01009243">
    <property type="protein sequence ID" value="JAT58693.1"/>
    <property type="molecule type" value="Transcribed_RNA"/>
</dbReference>
<organism evidence="2">
    <name type="scientific">Anthurium amnicola</name>
    <dbReference type="NCBI Taxonomy" id="1678845"/>
    <lineage>
        <taxon>Eukaryota</taxon>
        <taxon>Viridiplantae</taxon>
        <taxon>Streptophyta</taxon>
        <taxon>Embryophyta</taxon>
        <taxon>Tracheophyta</taxon>
        <taxon>Spermatophyta</taxon>
        <taxon>Magnoliopsida</taxon>
        <taxon>Liliopsida</taxon>
        <taxon>Araceae</taxon>
        <taxon>Pothoideae</taxon>
        <taxon>Potheae</taxon>
        <taxon>Anthurium</taxon>
    </lineage>
</organism>
<dbReference type="AlphaFoldDB" id="A0A1D1YVK0"/>
<feature type="transmembrane region" description="Helical" evidence="1">
    <location>
        <begin position="86"/>
        <end position="106"/>
    </location>
</feature>